<feature type="compositionally biased region" description="Basic residues" evidence="1">
    <location>
        <begin position="440"/>
        <end position="462"/>
    </location>
</feature>
<dbReference type="EMBL" id="CADCVT010000045">
    <property type="protein sequence ID" value="CAA9476933.1"/>
    <property type="molecule type" value="Genomic_DNA"/>
</dbReference>
<reference evidence="2" key="1">
    <citation type="submission" date="2020-02" db="EMBL/GenBank/DDBJ databases">
        <authorList>
            <person name="Meier V. D."/>
        </authorList>
    </citation>
    <scope>NUCLEOTIDE SEQUENCE</scope>
    <source>
        <strain evidence="2">AVDCRST_MAG85</strain>
    </source>
</reference>
<feature type="compositionally biased region" description="Basic and acidic residues" evidence="1">
    <location>
        <begin position="527"/>
        <end position="546"/>
    </location>
</feature>
<feature type="compositionally biased region" description="Basic residues" evidence="1">
    <location>
        <begin position="365"/>
        <end position="384"/>
    </location>
</feature>
<protein>
    <submittedName>
        <fullName evidence="2">Uncharacterized protein</fullName>
    </submittedName>
</protein>
<feature type="region of interest" description="Disordered" evidence="1">
    <location>
        <begin position="361"/>
        <end position="625"/>
    </location>
</feature>
<feature type="compositionally biased region" description="Basic residues" evidence="1">
    <location>
        <begin position="496"/>
        <end position="526"/>
    </location>
</feature>
<feature type="non-terminal residue" evidence="2">
    <location>
        <position position="625"/>
    </location>
</feature>
<feature type="compositionally biased region" description="Low complexity" evidence="1">
    <location>
        <begin position="185"/>
        <end position="198"/>
    </location>
</feature>
<feature type="compositionally biased region" description="Low complexity" evidence="1">
    <location>
        <begin position="43"/>
        <end position="52"/>
    </location>
</feature>
<proteinExistence type="predicted"/>
<sequence length="625" mass="70852">ARGPFRPAARRRGRPVRGRARPRSRRDDELPDRRGPFRRRPRQPGGTSAADALARRPRAPGVERDRRGQPRVLRPRAGHRAEAERARRRHRPRAVVARGVAEHGAGVRPGPALRRLGRPGSAWFDGRPGTGAQPGERQPAVVEGPLRGVRRGLVPDGGRRPAVLHRLERRKHPLRPQRRQRRRPVASQVARARRQLAGGRRDHGLRLAPRAQHVRLRSLQRQPPLAQPGMLLGRRRRGPDRPQRPGLRIRRARPQHLRRDDRRRRRHLPLVPRGRRGPDDVERPSRLRPRSGDDPLAGGLRHLRPDDAAPGGRLRLPRRDALHGSDAARAAQLRRRGGVVSEARPATWERVLVVVGLHDAAGRGGQRRRSRERRLRPRGVRVRRPALDVRAASDVDRADDHDDHATPGGVADEPRRRRGRPRADHGAVAQEGHARQAALGRRRAHRRGRRGRPDRRHRRRPVALRGPLAARDHDAGPARRHVRRELRPAPQPAHPRPARARRARHDRTARRLRGLPVPRHGHRARQRTAEAPDQRRRGERGRDPQAARRGLRGRTPRRLAARGDAPLVARDAQDRQRDVHVPPRAARQGRSLAGLHPRARAGRLRRADRARAPVRRPHAPALALI</sequence>
<evidence type="ECO:0000256" key="1">
    <source>
        <dbReference type="SAM" id="MobiDB-lite"/>
    </source>
</evidence>
<dbReference type="AlphaFoldDB" id="A0A6J4RMC9"/>
<feature type="compositionally biased region" description="Basic residues" evidence="1">
    <location>
        <begin position="167"/>
        <end position="184"/>
    </location>
</feature>
<feature type="compositionally biased region" description="Basic and acidic residues" evidence="1">
    <location>
        <begin position="571"/>
        <end position="581"/>
    </location>
</feature>
<feature type="compositionally biased region" description="Basic and acidic residues" evidence="1">
    <location>
        <begin position="385"/>
        <end position="405"/>
    </location>
</feature>
<feature type="compositionally biased region" description="Basic and acidic residues" evidence="1">
    <location>
        <begin position="25"/>
        <end position="35"/>
    </location>
</feature>
<feature type="compositionally biased region" description="Low complexity" evidence="1">
    <location>
        <begin position="106"/>
        <end position="120"/>
    </location>
</feature>
<feature type="non-terminal residue" evidence="2">
    <location>
        <position position="1"/>
    </location>
</feature>
<feature type="compositionally biased region" description="Basic residues" evidence="1">
    <location>
        <begin position="8"/>
        <end position="24"/>
    </location>
</feature>
<feature type="compositionally biased region" description="Basic residues" evidence="1">
    <location>
        <begin position="549"/>
        <end position="560"/>
    </location>
</feature>
<feature type="compositionally biased region" description="Basic and acidic residues" evidence="1">
    <location>
        <begin position="276"/>
        <end position="293"/>
    </location>
</feature>
<feature type="region of interest" description="Disordered" evidence="1">
    <location>
        <begin position="1"/>
        <end position="340"/>
    </location>
</feature>
<feature type="compositionally biased region" description="Basic residues" evidence="1">
    <location>
        <begin position="247"/>
        <end position="268"/>
    </location>
</feature>
<gene>
    <name evidence="2" type="ORF">AVDCRST_MAG85-398</name>
</gene>
<evidence type="ECO:0000313" key="2">
    <source>
        <dbReference type="EMBL" id="CAA9476933.1"/>
    </source>
</evidence>
<organism evidence="2">
    <name type="scientific">uncultured Solirubrobacteraceae bacterium</name>
    <dbReference type="NCBI Taxonomy" id="1162706"/>
    <lineage>
        <taxon>Bacteria</taxon>
        <taxon>Bacillati</taxon>
        <taxon>Actinomycetota</taxon>
        <taxon>Thermoleophilia</taxon>
        <taxon>Solirubrobacterales</taxon>
        <taxon>Solirubrobacteraceae</taxon>
        <taxon>environmental samples</taxon>
    </lineage>
</organism>
<name>A0A6J4RMC9_9ACTN</name>
<accession>A0A6J4RMC9</accession>